<evidence type="ECO:0000256" key="4">
    <source>
        <dbReference type="ARBA" id="ARBA00022679"/>
    </source>
</evidence>
<keyword evidence="9" id="KW-0472">Membrane</keyword>
<evidence type="ECO:0000313" key="11">
    <source>
        <dbReference type="EMBL" id="TCO07106.1"/>
    </source>
</evidence>
<keyword evidence="3" id="KW-0597">Phosphoprotein</keyword>
<name>A0A4R2GGK1_9BACT</name>
<dbReference type="GO" id="GO:0046983">
    <property type="term" value="F:protein dimerization activity"/>
    <property type="evidence" value="ECO:0007669"/>
    <property type="project" value="InterPro"/>
</dbReference>
<keyword evidence="4" id="KW-0808">Transferase</keyword>
<comment type="catalytic activity">
    <reaction evidence="1">
        <text>ATP + protein L-histidine = ADP + protein N-phospho-L-histidine.</text>
        <dbReference type="EC" id="2.7.13.3"/>
    </reaction>
</comment>
<dbReference type="SUPFAM" id="SSF55874">
    <property type="entry name" value="ATPase domain of HSP90 chaperone/DNA topoisomerase II/histidine kinase"/>
    <property type="match status" value="1"/>
</dbReference>
<evidence type="ECO:0000256" key="3">
    <source>
        <dbReference type="ARBA" id="ARBA00022553"/>
    </source>
</evidence>
<dbReference type="InterPro" id="IPR011712">
    <property type="entry name" value="Sig_transdc_His_kin_sub3_dim/P"/>
</dbReference>
<keyword evidence="5" id="KW-0547">Nucleotide-binding</keyword>
<sequence>MALLITLTITIILQFFAAAVAVKLTRVTKYNLSWILISFGFIFMAVQRLAELLPFIADVEPQTYRLFYIWLGAITSLFFAGGVFLIQKIFQYMKEVEMQTRNQEKALLNAIIQAEERERRRFATEIHDGLGPLLSTIKMSISSLAANEANDANLSVIKNTNIAIGEAIKSVQEISNNLSPHMLKNFGVAKAIRNFINKVNQSKGLKVTLKTNALDIRFPEGIEILVYRSVCELINNTIKHSEATKVEIDFQVRNSLIELKYKDNGVGFDTQNLFADKKDSGTGYFNMFSRIKSLHGTMEVFSNKNKGVYVIITIPANEK</sequence>
<dbReference type="InterPro" id="IPR050482">
    <property type="entry name" value="Sensor_HK_TwoCompSys"/>
</dbReference>
<dbReference type="GO" id="GO:0016020">
    <property type="term" value="C:membrane"/>
    <property type="evidence" value="ECO:0007669"/>
    <property type="project" value="InterPro"/>
</dbReference>
<evidence type="ECO:0000256" key="5">
    <source>
        <dbReference type="ARBA" id="ARBA00022741"/>
    </source>
</evidence>
<comment type="caution">
    <text evidence="11">The sequence shown here is derived from an EMBL/GenBank/DDBJ whole genome shotgun (WGS) entry which is preliminary data.</text>
</comment>
<dbReference type="Proteomes" id="UP000295221">
    <property type="component" value="Unassembled WGS sequence"/>
</dbReference>
<protein>
    <recommendedName>
        <fullName evidence="2">histidine kinase</fullName>
        <ecNumber evidence="2">2.7.13.3</ecNumber>
    </recommendedName>
</protein>
<dbReference type="PROSITE" id="PS50109">
    <property type="entry name" value="HIS_KIN"/>
    <property type="match status" value="1"/>
</dbReference>
<keyword evidence="9" id="KW-0812">Transmembrane</keyword>
<keyword evidence="9" id="KW-1133">Transmembrane helix</keyword>
<dbReference type="Pfam" id="PF07730">
    <property type="entry name" value="HisKA_3"/>
    <property type="match status" value="1"/>
</dbReference>
<dbReference type="Pfam" id="PF02518">
    <property type="entry name" value="HATPase_c"/>
    <property type="match status" value="1"/>
</dbReference>
<feature type="transmembrane region" description="Helical" evidence="9">
    <location>
        <begin position="31"/>
        <end position="54"/>
    </location>
</feature>
<evidence type="ECO:0000256" key="9">
    <source>
        <dbReference type="SAM" id="Phobius"/>
    </source>
</evidence>
<dbReference type="PANTHER" id="PTHR24421">
    <property type="entry name" value="NITRATE/NITRITE SENSOR PROTEIN NARX-RELATED"/>
    <property type="match status" value="1"/>
</dbReference>
<evidence type="ECO:0000256" key="2">
    <source>
        <dbReference type="ARBA" id="ARBA00012438"/>
    </source>
</evidence>
<accession>A0A4R2GGK1</accession>
<evidence type="ECO:0000256" key="8">
    <source>
        <dbReference type="ARBA" id="ARBA00023012"/>
    </source>
</evidence>
<gene>
    <name evidence="11" type="ORF">EV194_110109</name>
</gene>
<keyword evidence="7" id="KW-0067">ATP-binding</keyword>
<dbReference type="GO" id="GO:0000155">
    <property type="term" value="F:phosphorelay sensor kinase activity"/>
    <property type="evidence" value="ECO:0007669"/>
    <property type="project" value="InterPro"/>
</dbReference>
<proteinExistence type="predicted"/>
<dbReference type="CDD" id="cd16917">
    <property type="entry name" value="HATPase_UhpB-NarQ-NarX-like"/>
    <property type="match status" value="1"/>
</dbReference>
<dbReference type="RefSeq" id="WP_132434439.1">
    <property type="nucleotide sequence ID" value="NZ_SLWK01000010.1"/>
</dbReference>
<dbReference type="AlphaFoldDB" id="A0A4R2GGK1"/>
<dbReference type="OrthoDB" id="9760839at2"/>
<organism evidence="11 12">
    <name type="scientific">Natronoflexus pectinivorans</name>
    <dbReference type="NCBI Taxonomy" id="682526"/>
    <lineage>
        <taxon>Bacteria</taxon>
        <taxon>Pseudomonadati</taxon>
        <taxon>Bacteroidota</taxon>
        <taxon>Bacteroidia</taxon>
        <taxon>Marinilabiliales</taxon>
        <taxon>Marinilabiliaceae</taxon>
        <taxon>Natronoflexus</taxon>
    </lineage>
</organism>
<evidence type="ECO:0000313" key="12">
    <source>
        <dbReference type="Proteomes" id="UP000295221"/>
    </source>
</evidence>
<dbReference type="PANTHER" id="PTHR24421:SF10">
    <property type="entry name" value="NITRATE_NITRITE SENSOR PROTEIN NARQ"/>
    <property type="match status" value="1"/>
</dbReference>
<feature type="transmembrane region" description="Helical" evidence="9">
    <location>
        <begin position="66"/>
        <end position="86"/>
    </location>
</feature>
<reference evidence="11 12" key="1">
    <citation type="submission" date="2019-03" db="EMBL/GenBank/DDBJ databases">
        <title>Genomic Encyclopedia of Type Strains, Phase IV (KMG-IV): sequencing the most valuable type-strain genomes for metagenomic binning, comparative biology and taxonomic classification.</title>
        <authorList>
            <person name="Goeker M."/>
        </authorList>
    </citation>
    <scope>NUCLEOTIDE SEQUENCE [LARGE SCALE GENOMIC DNA]</scope>
    <source>
        <strain evidence="11 12">DSM 24179</strain>
    </source>
</reference>
<evidence type="ECO:0000256" key="6">
    <source>
        <dbReference type="ARBA" id="ARBA00022777"/>
    </source>
</evidence>
<evidence type="ECO:0000256" key="7">
    <source>
        <dbReference type="ARBA" id="ARBA00022840"/>
    </source>
</evidence>
<keyword evidence="12" id="KW-1185">Reference proteome</keyword>
<dbReference type="EMBL" id="SLWK01000010">
    <property type="protein sequence ID" value="TCO07106.1"/>
    <property type="molecule type" value="Genomic_DNA"/>
</dbReference>
<dbReference type="InterPro" id="IPR005467">
    <property type="entry name" value="His_kinase_dom"/>
</dbReference>
<evidence type="ECO:0000259" key="10">
    <source>
        <dbReference type="PROSITE" id="PS50109"/>
    </source>
</evidence>
<dbReference type="Gene3D" id="3.30.565.10">
    <property type="entry name" value="Histidine kinase-like ATPase, C-terminal domain"/>
    <property type="match status" value="1"/>
</dbReference>
<dbReference type="Gene3D" id="1.20.5.1930">
    <property type="match status" value="1"/>
</dbReference>
<feature type="domain" description="Histidine kinase" evidence="10">
    <location>
        <begin position="121"/>
        <end position="318"/>
    </location>
</feature>
<dbReference type="GO" id="GO:0005524">
    <property type="term" value="F:ATP binding"/>
    <property type="evidence" value="ECO:0007669"/>
    <property type="project" value="UniProtKB-KW"/>
</dbReference>
<keyword evidence="8" id="KW-0902">Two-component regulatory system</keyword>
<keyword evidence="6 11" id="KW-0418">Kinase</keyword>
<dbReference type="EC" id="2.7.13.3" evidence="2"/>
<evidence type="ECO:0000256" key="1">
    <source>
        <dbReference type="ARBA" id="ARBA00000085"/>
    </source>
</evidence>
<dbReference type="InterPro" id="IPR036890">
    <property type="entry name" value="HATPase_C_sf"/>
</dbReference>
<dbReference type="InterPro" id="IPR003594">
    <property type="entry name" value="HATPase_dom"/>
</dbReference>